<name>A0ABQ6N7M8_9STRA</name>
<keyword evidence="5" id="KW-0804">Transcription</keyword>
<dbReference type="InterPro" id="IPR050239">
    <property type="entry name" value="Sigma-70_RNA_pol_init_factors"/>
</dbReference>
<dbReference type="Gene3D" id="1.10.10.10">
    <property type="entry name" value="Winged helix-like DNA-binding domain superfamily/Winged helix DNA-binding domain"/>
    <property type="match status" value="2"/>
</dbReference>
<evidence type="ECO:0000256" key="1">
    <source>
        <dbReference type="ARBA" id="ARBA00007788"/>
    </source>
</evidence>
<dbReference type="CDD" id="cd06171">
    <property type="entry name" value="Sigma70_r4"/>
    <property type="match status" value="1"/>
</dbReference>
<sequence length="326" mass="35272">MPTAPLIAPTFPGTPRPPNHPPRPPPLTPSGETRLCASVQRFVSLAAYKPKSASSTADPLWAAQAGVTPSELAKAYAESQRAKAELCAANVGLVVSVAKRYAGAGVSLEDLVQEGNCGLLFAAGRFDPGKGARFSTFASWWIRQSVGRAVKNQCRTIRLPVHVHATLDKAEKIRRDWREKKGREIGMGELAGEMGVKEEKLRSLAESAKQVISYELPIGPSHDSSSQTKLLDRVVCQAHDSPEISTHKGLLRAELLGALAGLDQQARDVVVLRFGLADGKPKTHSEIADRIGISKERARRLETKSLSKLRQPSGAMHRLKAYLAVE</sequence>
<protein>
    <recommendedName>
        <fullName evidence="7">RNA polymerase sigma-70 domain-containing protein</fullName>
    </recommendedName>
</protein>
<evidence type="ECO:0000256" key="2">
    <source>
        <dbReference type="ARBA" id="ARBA00023015"/>
    </source>
</evidence>
<dbReference type="InterPro" id="IPR007630">
    <property type="entry name" value="RNA_pol_sigma70_r4"/>
</dbReference>
<organism evidence="8 9">
    <name type="scientific">Tetraparma gracilis</name>
    <dbReference type="NCBI Taxonomy" id="2962635"/>
    <lineage>
        <taxon>Eukaryota</taxon>
        <taxon>Sar</taxon>
        <taxon>Stramenopiles</taxon>
        <taxon>Ochrophyta</taxon>
        <taxon>Bolidophyceae</taxon>
        <taxon>Parmales</taxon>
        <taxon>Triparmaceae</taxon>
        <taxon>Tetraparma</taxon>
    </lineage>
</organism>
<dbReference type="InterPro" id="IPR014284">
    <property type="entry name" value="RNA_pol_sigma-70_dom"/>
</dbReference>
<comment type="similarity">
    <text evidence="1">Belongs to the sigma-70 factor family.</text>
</comment>
<evidence type="ECO:0000256" key="5">
    <source>
        <dbReference type="ARBA" id="ARBA00023163"/>
    </source>
</evidence>
<feature type="region of interest" description="Disordered" evidence="6">
    <location>
        <begin position="1"/>
        <end position="31"/>
    </location>
</feature>
<evidence type="ECO:0000256" key="6">
    <source>
        <dbReference type="SAM" id="MobiDB-lite"/>
    </source>
</evidence>
<dbReference type="EMBL" id="BRYB01002257">
    <property type="protein sequence ID" value="GMI41985.1"/>
    <property type="molecule type" value="Genomic_DNA"/>
</dbReference>
<proteinExistence type="inferred from homology"/>
<evidence type="ECO:0000256" key="3">
    <source>
        <dbReference type="ARBA" id="ARBA00023082"/>
    </source>
</evidence>
<evidence type="ECO:0000313" key="9">
    <source>
        <dbReference type="Proteomes" id="UP001165060"/>
    </source>
</evidence>
<dbReference type="InterPro" id="IPR007627">
    <property type="entry name" value="RNA_pol_sigma70_r2"/>
</dbReference>
<dbReference type="NCBIfam" id="TIGR02937">
    <property type="entry name" value="sigma70-ECF"/>
    <property type="match status" value="1"/>
</dbReference>
<dbReference type="Gene3D" id="1.10.601.10">
    <property type="entry name" value="RNA Polymerase Primary Sigma Factor"/>
    <property type="match status" value="1"/>
</dbReference>
<keyword evidence="4" id="KW-0238">DNA-binding</keyword>
<dbReference type="InterPro" id="IPR036388">
    <property type="entry name" value="WH-like_DNA-bd_sf"/>
</dbReference>
<dbReference type="PRINTS" id="PR00046">
    <property type="entry name" value="SIGMA70FCT"/>
</dbReference>
<evidence type="ECO:0000313" key="8">
    <source>
        <dbReference type="EMBL" id="GMI41985.1"/>
    </source>
</evidence>
<feature type="compositionally biased region" description="Pro residues" evidence="6">
    <location>
        <begin position="12"/>
        <end position="28"/>
    </location>
</feature>
<dbReference type="InterPro" id="IPR000943">
    <property type="entry name" value="RNA_pol_sigma70"/>
</dbReference>
<accession>A0ABQ6N7M8</accession>
<dbReference type="Pfam" id="PF04539">
    <property type="entry name" value="Sigma70_r3"/>
    <property type="match status" value="1"/>
</dbReference>
<dbReference type="InterPro" id="IPR007624">
    <property type="entry name" value="RNA_pol_sigma70_r3"/>
</dbReference>
<dbReference type="PANTHER" id="PTHR30603:SF47">
    <property type="entry name" value="RNA POLYMERASE SIGMA FACTOR SIGD, CHLOROPLASTIC"/>
    <property type="match status" value="1"/>
</dbReference>
<dbReference type="PROSITE" id="PS00716">
    <property type="entry name" value="SIGMA70_2"/>
    <property type="match status" value="1"/>
</dbReference>
<gene>
    <name evidence="8" type="ORF">TeGR_g321</name>
</gene>
<dbReference type="Proteomes" id="UP001165060">
    <property type="component" value="Unassembled WGS sequence"/>
</dbReference>
<dbReference type="Pfam" id="PF04542">
    <property type="entry name" value="Sigma70_r2"/>
    <property type="match status" value="1"/>
</dbReference>
<keyword evidence="9" id="KW-1185">Reference proteome</keyword>
<dbReference type="InterPro" id="IPR013324">
    <property type="entry name" value="RNA_pol_sigma_r3/r4-like"/>
</dbReference>
<dbReference type="PANTHER" id="PTHR30603">
    <property type="entry name" value="RNA POLYMERASE SIGMA FACTOR RPO"/>
    <property type="match status" value="1"/>
</dbReference>
<dbReference type="InterPro" id="IPR013325">
    <property type="entry name" value="RNA_pol_sigma_r2"/>
</dbReference>
<keyword evidence="2" id="KW-0805">Transcription regulation</keyword>
<dbReference type="SUPFAM" id="SSF88946">
    <property type="entry name" value="Sigma2 domain of RNA polymerase sigma factors"/>
    <property type="match status" value="1"/>
</dbReference>
<feature type="domain" description="RNA polymerase sigma-70" evidence="7">
    <location>
        <begin position="283"/>
        <end position="309"/>
    </location>
</feature>
<reference evidence="8 9" key="1">
    <citation type="journal article" date="2023" name="Commun. Biol.">
        <title>Genome analysis of Parmales, the sister group of diatoms, reveals the evolutionary specialization of diatoms from phago-mixotrophs to photoautotrophs.</title>
        <authorList>
            <person name="Ban H."/>
            <person name="Sato S."/>
            <person name="Yoshikawa S."/>
            <person name="Yamada K."/>
            <person name="Nakamura Y."/>
            <person name="Ichinomiya M."/>
            <person name="Sato N."/>
            <person name="Blanc-Mathieu R."/>
            <person name="Endo H."/>
            <person name="Kuwata A."/>
            <person name="Ogata H."/>
        </authorList>
    </citation>
    <scope>NUCLEOTIDE SEQUENCE [LARGE SCALE GENOMIC DNA]</scope>
</reference>
<keyword evidence="3" id="KW-0731">Sigma factor</keyword>
<dbReference type="SUPFAM" id="SSF88659">
    <property type="entry name" value="Sigma3 and sigma4 domains of RNA polymerase sigma factors"/>
    <property type="match status" value="2"/>
</dbReference>
<evidence type="ECO:0000259" key="7">
    <source>
        <dbReference type="PROSITE" id="PS00716"/>
    </source>
</evidence>
<evidence type="ECO:0000256" key="4">
    <source>
        <dbReference type="ARBA" id="ARBA00023125"/>
    </source>
</evidence>
<comment type="caution">
    <text evidence="8">The sequence shown here is derived from an EMBL/GenBank/DDBJ whole genome shotgun (WGS) entry which is preliminary data.</text>
</comment>
<dbReference type="Pfam" id="PF04545">
    <property type="entry name" value="Sigma70_r4"/>
    <property type="match status" value="1"/>
</dbReference>